<evidence type="ECO:0000256" key="3">
    <source>
        <dbReference type="ARBA" id="ARBA00012438"/>
    </source>
</evidence>
<dbReference type="InterPro" id="IPR036890">
    <property type="entry name" value="HATPase_C_sf"/>
</dbReference>
<evidence type="ECO:0000256" key="8">
    <source>
        <dbReference type="ARBA" id="ARBA00022741"/>
    </source>
</evidence>
<dbReference type="eggNOG" id="COG2205">
    <property type="taxonomic scope" value="Bacteria"/>
</dbReference>
<dbReference type="Gene3D" id="1.20.120.160">
    <property type="entry name" value="HPT domain"/>
    <property type="match status" value="1"/>
</dbReference>
<organism evidence="23">
    <name type="scientific">Rhodopseudomonas palustris (strain BisA53)</name>
    <dbReference type="NCBI Taxonomy" id="316055"/>
    <lineage>
        <taxon>Bacteria</taxon>
        <taxon>Pseudomonadati</taxon>
        <taxon>Pseudomonadota</taxon>
        <taxon>Alphaproteobacteria</taxon>
        <taxon>Hyphomicrobiales</taxon>
        <taxon>Nitrobacteraceae</taxon>
        <taxon>Rhodopseudomonas</taxon>
    </lineage>
</organism>
<reference evidence="23" key="1">
    <citation type="submission" date="2006-09" db="EMBL/GenBank/DDBJ databases">
        <title>Complete sequence of Rhodopseudomonas palustris BisA53.</title>
        <authorList>
            <consortium name="US DOE Joint Genome Institute"/>
            <person name="Copeland A."/>
            <person name="Lucas S."/>
            <person name="Lapidus A."/>
            <person name="Barry K."/>
            <person name="Detter J.C."/>
            <person name="Glavina del Rio T."/>
            <person name="Hammon N."/>
            <person name="Israni S."/>
            <person name="Dalin E."/>
            <person name="Tice H."/>
            <person name="Pitluck S."/>
            <person name="Chain P."/>
            <person name="Malfatti S."/>
            <person name="Shin M."/>
            <person name="Vergez L."/>
            <person name="Schmutz J."/>
            <person name="Larimer F."/>
            <person name="Land M."/>
            <person name="Hauser L."/>
            <person name="Pelletier D.A."/>
            <person name="Kyrpides N."/>
            <person name="Kim E."/>
            <person name="Harwood C.S."/>
            <person name="Oda Y."/>
            <person name="Richardson P."/>
        </authorList>
    </citation>
    <scope>NUCLEOTIDE SEQUENCE [LARGE SCALE GENOMIC DNA]</scope>
    <source>
        <strain evidence="23">BisA53</strain>
    </source>
</reference>
<dbReference type="eggNOG" id="COG0784">
    <property type="taxonomic scope" value="Bacteria"/>
</dbReference>
<dbReference type="CDD" id="cd17546">
    <property type="entry name" value="REC_hyHK_CKI1_RcsC-like"/>
    <property type="match status" value="1"/>
</dbReference>
<dbReference type="CDD" id="cd00082">
    <property type="entry name" value="HisKA"/>
    <property type="match status" value="1"/>
</dbReference>
<feature type="domain" description="PAC" evidence="21">
    <location>
        <begin position="316"/>
        <end position="367"/>
    </location>
</feature>
<accession>Q07RW2</accession>
<dbReference type="PROSITE" id="PS50110">
    <property type="entry name" value="RESPONSE_REGULATORY"/>
    <property type="match status" value="1"/>
</dbReference>
<dbReference type="InterPro" id="IPR036097">
    <property type="entry name" value="HisK_dim/P_sf"/>
</dbReference>
<dbReference type="PROSITE" id="PS50113">
    <property type="entry name" value="PAC"/>
    <property type="match status" value="1"/>
</dbReference>
<dbReference type="InterPro" id="IPR013656">
    <property type="entry name" value="PAS_4"/>
</dbReference>
<evidence type="ECO:0000256" key="10">
    <source>
        <dbReference type="ARBA" id="ARBA00022840"/>
    </source>
</evidence>
<dbReference type="HOGENOM" id="CLU_000445_114_75_5"/>
<proteinExistence type="predicted"/>
<dbReference type="Pfam" id="PF00512">
    <property type="entry name" value="HisKA"/>
    <property type="match status" value="1"/>
</dbReference>
<feature type="transmembrane region" description="Helical" evidence="18">
    <location>
        <begin position="125"/>
        <end position="142"/>
    </location>
</feature>
<dbReference type="InterPro" id="IPR011006">
    <property type="entry name" value="CheY-like_superfamily"/>
</dbReference>
<feature type="domain" description="HPt" evidence="22">
    <location>
        <begin position="780"/>
        <end position="873"/>
    </location>
</feature>
<dbReference type="SUPFAM" id="SSF55874">
    <property type="entry name" value="ATPase domain of HSP90 chaperone/DNA topoisomerase II/histidine kinase"/>
    <property type="match status" value="1"/>
</dbReference>
<keyword evidence="11 18" id="KW-1133">Transmembrane helix</keyword>
<feature type="domain" description="Response regulatory" evidence="20">
    <location>
        <begin position="628"/>
        <end position="745"/>
    </location>
</feature>
<keyword evidence="5 17" id="KW-0597">Phosphoprotein</keyword>
<dbReference type="InterPro" id="IPR035965">
    <property type="entry name" value="PAS-like_dom_sf"/>
</dbReference>
<dbReference type="InterPro" id="IPR003661">
    <property type="entry name" value="HisK_dim/P_dom"/>
</dbReference>
<dbReference type="Pfam" id="PF00072">
    <property type="entry name" value="Response_reg"/>
    <property type="match status" value="1"/>
</dbReference>
<dbReference type="PANTHER" id="PTHR45339">
    <property type="entry name" value="HYBRID SIGNAL TRANSDUCTION HISTIDINE KINASE J"/>
    <property type="match status" value="1"/>
</dbReference>
<feature type="modified residue" description="4-aspartylphosphate" evidence="17">
    <location>
        <position position="677"/>
    </location>
</feature>
<keyword evidence="6 23" id="KW-0808">Transferase</keyword>
<comment type="catalytic activity">
    <reaction evidence="1">
        <text>ATP + protein L-histidine = ADP + protein N-phospho-L-histidine.</text>
        <dbReference type="EC" id="2.7.13.3"/>
    </reaction>
</comment>
<evidence type="ECO:0000256" key="7">
    <source>
        <dbReference type="ARBA" id="ARBA00022692"/>
    </source>
</evidence>
<comment type="subunit">
    <text evidence="14">At low DSF concentrations, interacts with RpfF.</text>
</comment>
<dbReference type="PROSITE" id="PS50109">
    <property type="entry name" value="HIS_KIN"/>
    <property type="match status" value="1"/>
</dbReference>
<evidence type="ECO:0000256" key="6">
    <source>
        <dbReference type="ARBA" id="ARBA00022679"/>
    </source>
</evidence>
<dbReference type="InterPro" id="IPR000014">
    <property type="entry name" value="PAS"/>
</dbReference>
<dbReference type="FunFam" id="3.30.565.10:FF:000010">
    <property type="entry name" value="Sensor histidine kinase RcsC"/>
    <property type="match status" value="1"/>
</dbReference>
<dbReference type="SUPFAM" id="SSF47226">
    <property type="entry name" value="Histidine-containing phosphotransfer domain, HPT domain"/>
    <property type="match status" value="1"/>
</dbReference>
<dbReference type="Pfam" id="PF08448">
    <property type="entry name" value="PAS_4"/>
    <property type="match status" value="1"/>
</dbReference>
<dbReference type="InterPro" id="IPR003594">
    <property type="entry name" value="HATPase_dom"/>
</dbReference>
<dbReference type="GO" id="GO:0000155">
    <property type="term" value="F:phosphorelay sensor kinase activity"/>
    <property type="evidence" value="ECO:0007669"/>
    <property type="project" value="InterPro"/>
</dbReference>
<dbReference type="CDD" id="cd00130">
    <property type="entry name" value="PAS"/>
    <property type="match status" value="1"/>
</dbReference>
<feature type="transmembrane region" description="Helical" evidence="18">
    <location>
        <begin position="198"/>
        <end position="217"/>
    </location>
</feature>
<keyword evidence="7 18" id="KW-0812">Transmembrane</keyword>
<protein>
    <recommendedName>
        <fullName evidence="15">Sensory/regulatory protein RpfC</fullName>
        <ecNumber evidence="3">2.7.13.3</ecNumber>
    </recommendedName>
</protein>
<evidence type="ECO:0000259" key="21">
    <source>
        <dbReference type="PROSITE" id="PS50113"/>
    </source>
</evidence>
<dbReference type="GO" id="GO:0005524">
    <property type="term" value="F:ATP binding"/>
    <property type="evidence" value="ECO:0007669"/>
    <property type="project" value="UniProtKB-KW"/>
</dbReference>
<dbReference type="PROSITE" id="PS50894">
    <property type="entry name" value="HPT"/>
    <property type="match status" value="1"/>
</dbReference>
<dbReference type="Gene3D" id="3.30.565.10">
    <property type="entry name" value="Histidine kinase-like ATPase, C-terminal domain"/>
    <property type="match status" value="1"/>
</dbReference>
<evidence type="ECO:0000256" key="17">
    <source>
        <dbReference type="PROSITE-ProRule" id="PRU00169"/>
    </source>
</evidence>
<evidence type="ECO:0000256" key="11">
    <source>
        <dbReference type="ARBA" id="ARBA00022989"/>
    </source>
</evidence>
<evidence type="ECO:0000256" key="14">
    <source>
        <dbReference type="ARBA" id="ARBA00064003"/>
    </source>
</evidence>
<dbReference type="CDD" id="cd16922">
    <property type="entry name" value="HATPase_EvgS-ArcB-TorS-like"/>
    <property type="match status" value="1"/>
</dbReference>
<evidence type="ECO:0000256" key="15">
    <source>
        <dbReference type="ARBA" id="ARBA00068150"/>
    </source>
</evidence>
<evidence type="ECO:0000313" key="23">
    <source>
        <dbReference type="EMBL" id="ABJ05322.1"/>
    </source>
</evidence>
<dbReference type="Gene3D" id="3.30.450.20">
    <property type="entry name" value="PAS domain"/>
    <property type="match status" value="1"/>
</dbReference>
<dbReference type="PRINTS" id="PR00344">
    <property type="entry name" value="BCTRLSENSOR"/>
</dbReference>
<evidence type="ECO:0000256" key="16">
    <source>
        <dbReference type="PROSITE-ProRule" id="PRU00110"/>
    </source>
</evidence>
<dbReference type="SUPFAM" id="SSF47384">
    <property type="entry name" value="Homodimeric domain of signal transducing histidine kinase"/>
    <property type="match status" value="1"/>
</dbReference>
<dbReference type="SMART" id="SM00448">
    <property type="entry name" value="REC"/>
    <property type="match status" value="1"/>
</dbReference>
<evidence type="ECO:0000256" key="1">
    <source>
        <dbReference type="ARBA" id="ARBA00000085"/>
    </source>
</evidence>
<gene>
    <name evidence="23" type="ordered locus">RPE_1370</name>
</gene>
<dbReference type="Pfam" id="PF01627">
    <property type="entry name" value="Hpt"/>
    <property type="match status" value="1"/>
</dbReference>
<evidence type="ECO:0000256" key="2">
    <source>
        <dbReference type="ARBA" id="ARBA00004651"/>
    </source>
</evidence>
<feature type="domain" description="Histidine kinase" evidence="19">
    <location>
        <begin position="377"/>
        <end position="598"/>
    </location>
</feature>
<evidence type="ECO:0000256" key="12">
    <source>
        <dbReference type="ARBA" id="ARBA00023012"/>
    </source>
</evidence>
<dbReference type="Pfam" id="PF02518">
    <property type="entry name" value="HATPase_c"/>
    <property type="match status" value="1"/>
</dbReference>
<feature type="transmembrane region" description="Helical" evidence="18">
    <location>
        <begin position="148"/>
        <end position="168"/>
    </location>
</feature>
<keyword evidence="10" id="KW-0067">ATP-binding</keyword>
<evidence type="ECO:0000259" key="20">
    <source>
        <dbReference type="PROSITE" id="PS50110"/>
    </source>
</evidence>
<keyword evidence="4" id="KW-1003">Cell membrane</keyword>
<dbReference type="InterPro" id="IPR005467">
    <property type="entry name" value="His_kinase_dom"/>
</dbReference>
<keyword evidence="9 23" id="KW-0418">Kinase</keyword>
<dbReference type="InterPro" id="IPR008207">
    <property type="entry name" value="Sig_transdc_His_kin_Hpt_dom"/>
</dbReference>
<dbReference type="EC" id="2.7.13.3" evidence="3"/>
<name>Q07RW2_RHOP5</name>
<dbReference type="Gene3D" id="1.10.287.130">
    <property type="match status" value="1"/>
</dbReference>
<dbReference type="InterPro" id="IPR000700">
    <property type="entry name" value="PAS-assoc_C"/>
</dbReference>
<evidence type="ECO:0000259" key="19">
    <source>
        <dbReference type="PROSITE" id="PS50109"/>
    </source>
</evidence>
<evidence type="ECO:0000256" key="5">
    <source>
        <dbReference type="ARBA" id="ARBA00022553"/>
    </source>
</evidence>
<evidence type="ECO:0000259" key="22">
    <source>
        <dbReference type="PROSITE" id="PS50894"/>
    </source>
</evidence>
<keyword evidence="12" id="KW-0902">Two-component regulatory system</keyword>
<dbReference type="PANTHER" id="PTHR45339:SF1">
    <property type="entry name" value="HYBRID SIGNAL TRANSDUCTION HISTIDINE KINASE J"/>
    <property type="match status" value="1"/>
</dbReference>
<keyword evidence="8" id="KW-0547">Nucleotide-binding</keyword>
<dbReference type="SUPFAM" id="SSF55785">
    <property type="entry name" value="PYP-like sensor domain (PAS domain)"/>
    <property type="match status" value="1"/>
</dbReference>
<dbReference type="AlphaFoldDB" id="Q07RW2"/>
<evidence type="ECO:0000256" key="4">
    <source>
        <dbReference type="ARBA" id="ARBA00022475"/>
    </source>
</evidence>
<dbReference type="FunFam" id="1.10.287.130:FF:000002">
    <property type="entry name" value="Two-component osmosensing histidine kinase"/>
    <property type="match status" value="1"/>
</dbReference>
<feature type="transmembrane region" description="Helical" evidence="18">
    <location>
        <begin position="84"/>
        <end position="105"/>
    </location>
</feature>
<evidence type="ECO:0000256" key="18">
    <source>
        <dbReference type="SAM" id="Phobius"/>
    </source>
</evidence>
<dbReference type="STRING" id="316055.RPE_1370"/>
<sequence length="878" mass="95951">MADFGKALTSEWSLGQRWLAAITNLLSGPAEPSSSREELSERDLRRINAAQIASVTRQTPATMAVNVANAVIVVTTFWNSGSNIFLVCWLVAVVLVALLAVGAWVRKRRNPPKEASIRGLRRMTLQAFMLALVWGLAPIVLFPSAPPTYQLVIACLMTGMMSGGAFALSTAPHAGLAYTWTMASASAIALFLCNGNAYAITAVFLLLYAIFLARNLVTHGTLFMDNLRSKLELERKTEIISLLLKDFQANASDWLWQTDVDGRLVSIPERFVEVSQLPLALLRGAAIADVLAMLSPDDRAAVATVTALMAKREPLHDVAVHVVVAGKPRLWSMTAKPVLDPDGRFAGYRGVGRDVTERWRADQAEAENRAKSEFLAMMSHEIRTPMNGVLGLANVLLETKLDPEQHHAVATIRDSGDNLQRILNDILDLSKLEAGRFQFEMVDFSPHTLIGAVSAVIGPMAKNKGLSVEIDVAKDLPETLTGDAARIRQVLLNLAANAVKFTERGRIAISVLCSDRQDDSVSVEWRVVDTGIGIADDRVGSLFSDFAQADVTINRRFGGTGLGLAISRRIVEQMGGEIGVSSVHGDGSTFYFRLRLPISDRKISDHRLDRVGADDLRMRIAMLGRPLRVLIAEDDKTNQLVVSKMLQEFSPELRIAQDGLQAVEALDEAKYDIVLMDVRMPNMDGLAATRAIRGRGGDYAKLPIIALTANAFAEDVDLCREAGMSDFLAKPLRKPVLVAAMLRALRGGAKPFKITTADRGTPQPRVQQDGALVHLMHEVGKDQLRNMVDLFVRETQRRAAQISAFREGDNREEICIEAHSMKGGAKLLGMSEIANLARTIESGAADLPDDELRDLGRQLDAALQRAQSQLQREAALQD</sequence>
<dbReference type="KEGG" id="rpe:RPE_1370"/>
<dbReference type="SMART" id="SM00388">
    <property type="entry name" value="HisKA"/>
    <property type="match status" value="1"/>
</dbReference>
<dbReference type="InterPro" id="IPR004358">
    <property type="entry name" value="Sig_transdc_His_kin-like_C"/>
</dbReference>
<feature type="modified residue" description="Phosphohistidine" evidence="16">
    <location>
        <position position="819"/>
    </location>
</feature>
<keyword evidence="13 18" id="KW-0472">Membrane</keyword>
<comment type="subcellular location">
    <subcellularLocation>
        <location evidence="2">Cell membrane</location>
        <topology evidence="2">Multi-pass membrane protein</topology>
    </subcellularLocation>
</comment>
<dbReference type="InterPro" id="IPR036641">
    <property type="entry name" value="HPT_dom_sf"/>
</dbReference>
<dbReference type="Gene3D" id="3.40.50.2300">
    <property type="match status" value="1"/>
</dbReference>
<dbReference type="EMBL" id="CP000463">
    <property type="protein sequence ID" value="ABJ05322.1"/>
    <property type="molecule type" value="Genomic_DNA"/>
</dbReference>
<dbReference type="GO" id="GO:0005886">
    <property type="term" value="C:plasma membrane"/>
    <property type="evidence" value="ECO:0007669"/>
    <property type="project" value="UniProtKB-SubCell"/>
</dbReference>
<dbReference type="SUPFAM" id="SSF52172">
    <property type="entry name" value="CheY-like"/>
    <property type="match status" value="1"/>
</dbReference>
<dbReference type="OrthoDB" id="9791542at2"/>
<evidence type="ECO:0000256" key="13">
    <source>
        <dbReference type="ARBA" id="ARBA00023136"/>
    </source>
</evidence>
<evidence type="ECO:0000256" key="9">
    <source>
        <dbReference type="ARBA" id="ARBA00022777"/>
    </source>
</evidence>
<dbReference type="SMART" id="SM00387">
    <property type="entry name" value="HATPase_c"/>
    <property type="match status" value="1"/>
</dbReference>
<dbReference type="InterPro" id="IPR001789">
    <property type="entry name" value="Sig_transdc_resp-reg_receiver"/>
</dbReference>